<dbReference type="Proteomes" id="UP000298860">
    <property type="component" value="Unassembled WGS sequence"/>
</dbReference>
<protein>
    <recommendedName>
        <fullName evidence="5">Anti-sigma-M factor RsmA</fullName>
    </recommendedName>
</protein>
<organism evidence="3 4">
    <name type="scientific">Gandjariella thermophila</name>
    <dbReference type="NCBI Taxonomy" id="1931992"/>
    <lineage>
        <taxon>Bacteria</taxon>
        <taxon>Bacillati</taxon>
        <taxon>Actinomycetota</taxon>
        <taxon>Actinomycetes</taxon>
        <taxon>Pseudonocardiales</taxon>
        <taxon>Pseudonocardiaceae</taxon>
        <taxon>Gandjariella</taxon>
    </lineage>
</organism>
<keyword evidence="4" id="KW-1185">Reference proteome</keyword>
<name>A0A4D4J6Z6_9PSEU</name>
<feature type="compositionally biased region" description="Pro residues" evidence="1">
    <location>
        <begin position="143"/>
        <end position="153"/>
    </location>
</feature>
<dbReference type="AlphaFoldDB" id="A0A4D4J6Z6"/>
<feature type="region of interest" description="Disordered" evidence="1">
    <location>
        <begin position="143"/>
        <end position="170"/>
    </location>
</feature>
<evidence type="ECO:0000256" key="1">
    <source>
        <dbReference type="SAM" id="MobiDB-lite"/>
    </source>
</evidence>
<accession>A0A4D4J6Z6</accession>
<evidence type="ECO:0000313" key="3">
    <source>
        <dbReference type="EMBL" id="GDY30922.1"/>
    </source>
</evidence>
<feature type="compositionally biased region" description="Low complexity" evidence="1">
    <location>
        <begin position="154"/>
        <end position="167"/>
    </location>
</feature>
<feature type="transmembrane region" description="Helical" evidence="2">
    <location>
        <begin position="120"/>
        <end position="140"/>
    </location>
</feature>
<evidence type="ECO:0008006" key="5">
    <source>
        <dbReference type="Google" id="ProtNLM"/>
    </source>
</evidence>
<reference evidence="4" key="1">
    <citation type="submission" date="2019-04" db="EMBL/GenBank/DDBJ databases">
        <title>Draft genome sequence of Pseudonocardiaceae bacterium SL3-2-4.</title>
        <authorList>
            <person name="Ningsih F."/>
            <person name="Yokota A."/>
            <person name="Sakai Y."/>
            <person name="Nanatani K."/>
            <person name="Yabe S."/>
            <person name="Oetari A."/>
            <person name="Sjamsuridzal W."/>
        </authorList>
    </citation>
    <scope>NUCLEOTIDE SEQUENCE [LARGE SCALE GENOMIC DNA]</scope>
    <source>
        <strain evidence="4">SL3-2-4</strain>
    </source>
</reference>
<sequence>MTGDERRSGAPMGPPWSVDLLADLHAGALDEATEANLRPRVAADPEATAVLDALERTRTQLASLPRLTMPDDVAARIESALAAEARQAAISAPPRGAAASESAAPVTDLGAARRRRNRRMGWATGLLATAAAAGVVLLTIPRGPAPSTAPPPQAGGAPTGGASTSGPLALRSGDLGASVSQVIGVTDYGPLRDQQRLAGCLTASNVAAAGRPLGVRPVVLDGQPRVLAILPAGRLGAYRLLVIDPSCGPGHPGVLSDTTIGAR</sequence>
<proteinExistence type="predicted"/>
<keyword evidence="2" id="KW-0812">Transmembrane</keyword>
<feature type="region of interest" description="Disordered" evidence="1">
    <location>
        <begin position="92"/>
        <end position="112"/>
    </location>
</feature>
<evidence type="ECO:0000256" key="2">
    <source>
        <dbReference type="SAM" id="Phobius"/>
    </source>
</evidence>
<dbReference type="OrthoDB" id="4566632at2"/>
<dbReference type="RefSeq" id="WP_137814019.1">
    <property type="nucleotide sequence ID" value="NZ_BJFL01000010.1"/>
</dbReference>
<dbReference type="EMBL" id="BJFL01000010">
    <property type="protein sequence ID" value="GDY30922.1"/>
    <property type="molecule type" value="Genomic_DNA"/>
</dbReference>
<keyword evidence="2" id="KW-1133">Transmembrane helix</keyword>
<comment type="caution">
    <text evidence="3">The sequence shown here is derived from an EMBL/GenBank/DDBJ whole genome shotgun (WGS) entry which is preliminary data.</text>
</comment>
<gene>
    <name evidence="3" type="ORF">GTS_25550</name>
</gene>
<evidence type="ECO:0000313" key="4">
    <source>
        <dbReference type="Proteomes" id="UP000298860"/>
    </source>
</evidence>
<keyword evidence="2" id="KW-0472">Membrane</keyword>